<dbReference type="InterPro" id="IPR019503">
    <property type="entry name" value="Peptidase_M66_dom"/>
</dbReference>
<gene>
    <name evidence="9" type="ORF">CS022_05810</name>
</gene>
<feature type="domain" description="Peptidase M66" evidence="8">
    <location>
        <begin position="29"/>
        <end position="172"/>
    </location>
</feature>
<evidence type="ECO:0000256" key="3">
    <source>
        <dbReference type="ARBA" id="ARBA00022723"/>
    </source>
</evidence>
<dbReference type="PROSITE" id="PS51694">
    <property type="entry name" value="PEPTIDASE_M66"/>
    <property type="match status" value="1"/>
</dbReference>
<evidence type="ECO:0000256" key="4">
    <source>
        <dbReference type="ARBA" id="ARBA00022801"/>
    </source>
</evidence>
<dbReference type="Proteomes" id="UP000290287">
    <property type="component" value="Unassembled WGS sequence"/>
</dbReference>
<evidence type="ECO:0000256" key="2">
    <source>
        <dbReference type="ARBA" id="ARBA00022670"/>
    </source>
</evidence>
<dbReference type="OrthoDB" id="6229465at2"/>
<evidence type="ECO:0000256" key="6">
    <source>
        <dbReference type="ARBA" id="ARBA00023049"/>
    </source>
</evidence>
<organism evidence="9 10">
    <name type="scientific">Veronia nyctiphanis</name>
    <dbReference type="NCBI Taxonomy" id="1278244"/>
    <lineage>
        <taxon>Bacteria</taxon>
        <taxon>Pseudomonadati</taxon>
        <taxon>Pseudomonadota</taxon>
        <taxon>Gammaproteobacteria</taxon>
        <taxon>Vibrionales</taxon>
        <taxon>Vibrionaceae</taxon>
        <taxon>Veronia</taxon>
    </lineage>
</organism>
<dbReference type="PANTHER" id="PTHR39540:SF1">
    <property type="entry name" value="DICTOMALLEIN-1-RELATED"/>
    <property type="match status" value="1"/>
</dbReference>
<keyword evidence="4" id="KW-0378">Hydrolase</keyword>
<dbReference type="AlphaFoldDB" id="A0A4Q0YSF4"/>
<dbReference type="PANTHER" id="PTHR39540">
    <property type="match status" value="1"/>
</dbReference>
<name>A0A4Q0YSF4_9GAMM</name>
<evidence type="ECO:0000313" key="9">
    <source>
        <dbReference type="EMBL" id="RXJ74132.1"/>
    </source>
</evidence>
<accession>A0A4Q0YSF4</accession>
<dbReference type="GO" id="GO:0046872">
    <property type="term" value="F:metal ion binding"/>
    <property type="evidence" value="ECO:0007669"/>
    <property type="project" value="UniProtKB-KW"/>
</dbReference>
<dbReference type="InterPro" id="IPR051256">
    <property type="entry name" value="Dictomallein"/>
</dbReference>
<evidence type="ECO:0000256" key="1">
    <source>
        <dbReference type="ARBA" id="ARBA00001947"/>
    </source>
</evidence>
<keyword evidence="5" id="KW-0862">Zinc</keyword>
<evidence type="ECO:0000256" key="5">
    <source>
        <dbReference type="ARBA" id="ARBA00022833"/>
    </source>
</evidence>
<keyword evidence="6" id="KW-0482">Metalloprotease</keyword>
<evidence type="ECO:0000256" key="7">
    <source>
        <dbReference type="PROSITE-ProRule" id="PRU01031"/>
    </source>
</evidence>
<dbReference type="EMBL" id="PEIB01000004">
    <property type="protein sequence ID" value="RXJ74132.1"/>
    <property type="molecule type" value="Genomic_DNA"/>
</dbReference>
<comment type="cofactor">
    <cofactor evidence="1">
        <name>Zn(2+)</name>
        <dbReference type="ChEBI" id="CHEBI:29105"/>
    </cofactor>
</comment>
<proteinExistence type="predicted"/>
<comment type="caution">
    <text evidence="9">The sequence shown here is derived from an EMBL/GenBank/DDBJ whole genome shotgun (WGS) entry which is preliminary data.</text>
</comment>
<keyword evidence="10" id="KW-1185">Reference proteome</keyword>
<dbReference type="GO" id="GO:0006508">
    <property type="term" value="P:proteolysis"/>
    <property type="evidence" value="ECO:0007669"/>
    <property type="project" value="UniProtKB-KW"/>
</dbReference>
<dbReference type="Pfam" id="PF10462">
    <property type="entry name" value="Peptidase_M66"/>
    <property type="match status" value="1"/>
</dbReference>
<comment type="caution">
    <text evidence="7">Lacks conserved residue(s) required for the propagation of feature annotation.</text>
</comment>
<protein>
    <recommendedName>
        <fullName evidence="8">Peptidase M66 domain-containing protein</fullName>
    </recommendedName>
</protein>
<reference evidence="9 10" key="1">
    <citation type="submission" date="2017-10" db="EMBL/GenBank/DDBJ databases">
        <title>Nyctiphanis sp. nov., isolated from the stomach of the euphausiid Nyctiphanes simplex (Hansen, 1911) in the Gulf of California.</title>
        <authorList>
            <person name="Gomez-Gil B."/>
            <person name="Aguilar-Mendez M."/>
            <person name="Lopez-Cortes A."/>
            <person name="Gomez-Gutierrez J."/>
            <person name="Roque A."/>
            <person name="Lang E."/>
            <person name="Gonzalez-Castillo A."/>
        </authorList>
    </citation>
    <scope>NUCLEOTIDE SEQUENCE [LARGE SCALE GENOMIC DNA]</scope>
    <source>
        <strain evidence="9 10">CAIM 600</strain>
    </source>
</reference>
<evidence type="ECO:0000259" key="8">
    <source>
        <dbReference type="PROSITE" id="PS51694"/>
    </source>
</evidence>
<sequence length="172" mass="19196">MSLRFNYSRPDMELKTGTLDQVNVGAPTEMLLHTIDVGMLIENRGRFEFQYDKEHARQYFQTLPASRLVVSIYEPQHFEEIMMYDGTLLTDRAPDNGGWHSGSMRESIGKMLISLGINNANYGINTSDVFMQSGRGHPYSVAQMTVHSTIGVYQNGPVVHGGSGGGYSDVRQ</sequence>
<keyword evidence="2" id="KW-0645">Protease</keyword>
<keyword evidence="3" id="KW-0479">Metal-binding</keyword>
<dbReference type="GO" id="GO:0004222">
    <property type="term" value="F:metalloendopeptidase activity"/>
    <property type="evidence" value="ECO:0007669"/>
    <property type="project" value="InterPro"/>
</dbReference>
<evidence type="ECO:0000313" key="10">
    <source>
        <dbReference type="Proteomes" id="UP000290287"/>
    </source>
</evidence>